<feature type="domain" description="DUF6542" evidence="3">
    <location>
        <begin position="22"/>
        <end position="141"/>
    </location>
</feature>
<dbReference type="Proteomes" id="UP000664332">
    <property type="component" value="Unassembled WGS sequence"/>
</dbReference>
<keyword evidence="2" id="KW-0472">Membrane</keyword>
<name>A0A939IUD3_9CORY</name>
<dbReference type="AlphaFoldDB" id="A0A939IUD3"/>
<feature type="compositionally biased region" description="Basic and acidic residues" evidence="1">
    <location>
        <begin position="164"/>
        <end position="174"/>
    </location>
</feature>
<feature type="transmembrane region" description="Helical" evidence="2">
    <location>
        <begin position="75"/>
        <end position="99"/>
    </location>
</feature>
<keyword evidence="2" id="KW-0812">Transmembrane</keyword>
<dbReference type="Pfam" id="PF20177">
    <property type="entry name" value="DUF6542"/>
    <property type="match status" value="1"/>
</dbReference>
<feature type="region of interest" description="Disordered" evidence="1">
    <location>
        <begin position="159"/>
        <end position="374"/>
    </location>
</feature>
<keyword evidence="2" id="KW-1133">Transmembrane helix</keyword>
<keyword evidence="5" id="KW-1185">Reference proteome</keyword>
<sequence length="374" mass="40313">MTHSDPQRPPQARPSAAVADVGVSPWIAGVILVLGTIAAAGMAVSAGQITTTYPIVFGCVAVGCVLITKTRAVTLLTALVPILFGIATPWAAGIIGRAYEIGDTTGVSKTQVLTALYPLAQFFPALCIITLSAVLVAVAKYVWVTSRWQSTVARLNRARAGRASSDRATVDTARRARRTAPVRAAAGTPPQPVQPSAAADARRARDRRFQTMEQLARERAARQERAARRPAAPGGSVPRTAPRPAGPPLPGDGSIPQARFTQPGPRHQKLDPRDKRRIDHDARQRRYPVRPVVRGETDYPARNVRTGVGRPDPDTHARRPGSHRRPEPPQASPRVGDRPADPADNTPRHRASAPQPRPARKHSWLDEDLYGDGQ</sequence>
<dbReference type="InterPro" id="IPR046672">
    <property type="entry name" value="DUF6542"/>
</dbReference>
<reference evidence="4" key="1">
    <citation type="submission" date="2021-03" db="EMBL/GenBank/DDBJ databases">
        <authorList>
            <person name="Sun Q."/>
        </authorList>
    </citation>
    <scope>NUCLEOTIDE SEQUENCE</scope>
    <source>
        <strain evidence="4">CCM 8862</strain>
    </source>
</reference>
<feature type="transmembrane region" description="Helical" evidence="2">
    <location>
        <begin position="50"/>
        <end position="68"/>
    </location>
</feature>
<evidence type="ECO:0000256" key="2">
    <source>
        <dbReference type="SAM" id="Phobius"/>
    </source>
</evidence>
<evidence type="ECO:0000313" key="4">
    <source>
        <dbReference type="EMBL" id="MBN9644809.1"/>
    </source>
</evidence>
<dbReference type="RefSeq" id="WP_207279278.1">
    <property type="nucleotide sequence ID" value="NZ_JAFLEQ010000016.1"/>
</dbReference>
<feature type="compositionally biased region" description="Basic and acidic residues" evidence="1">
    <location>
        <begin position="200"/>
        <end position="227"/>
    </location>
</feature>
<gene>
    <name evidence="4" type="ORF">JZY06_09340</name>
</gene>
<feature type="transmembrane region" description="Helical" evidence="2">
    <location>
        <begin position="21"/>
        <end position="44"/>
    </location>
</feature>
<feature type="transmembrane region" description="Helical" evidence="2">
    <location>
        <begin position="119"/>
        <end position="144"/>
    </location>
</feature>
<comment type="caution">
    <text evidence="4">The sequence shown here is derived from an EMBL/GenBank/DDBJ whole genome shotgun (WGS) entry which is preliminary data.</text>
</comment>
<accession>A0A939IUD3</accession>
<organism evidence="4 5">
    <name type="scientific">Corynebacterium mendelii</name>
    <dbReference type="NCBI Taxonomy" id="2765362"/>
    <lineage>
        <taxon>Bacteria</taxon>
        <taxon>Bacillati</taxon>
        <taxon>Actinomycetota</taxon>
        <taxon>Actinomycetes</taxon>
        <taxon>Mycobacteriales</taxon>
        <taxon>Corynebacteriaceae</taxon>
        <taxon>Corynebacterium</taxon>
    </lineage>
</organism>
<proteinExistence type="predicted"/>
<evidence type="ECO:0000256" key="1">
    <source>
        <dbReference type="SAM" id="MobiDB-lite"/>
    </source>
</evidence>
<dbReference type="EMBL" id="JAFLEQ010000016">
    <property type="protein sequence ID" value="MBN9644809.1"/>
    <property type="molecule type" value="Genomic_DNA"/>
</dbReference>
<evidence type="ECO:0000313" key="5">
    <source>
        <dbReference type="Proteomes" id="UP000664332"/>
    </source>
</evidence>
<feature type="compositionally biased region" description="Basic and acidic residues" evidence="1">
    <location>
        <begin position="268"/>
        <end position="284"/>
    </location>
</feature>
<protein>
    <recommendedName>
        <fullName evidence="3">DUF6542 domain-containing protein</fullName>
    </recommendedName>
</protein>
<evidence type="ECO:0000259" key="3">
    <source>
        <dbReference type="Pfam" id="PF20177"/>
    </source>
</evidence>